<dbReference type="RefSeq" id="WP_128209212.1">
    <property type="nucleotide sequence ID" value="NZ_JBHRSO010000050.1"/>
</dbReference>
<dbReference type="PANTHER" id="PTHR30483">
    <property type="entry name" value="LEUCINE-SPECIFIC-BINDING PROTEIN"/>
    <property type="match status" value="1"/>
</dbReference>
<dbReference type="EMBL" id="SAUX01000014">
    <property type="protein sequence ID" value="RWR28667.1"/>
    <property type="molecule type" value="Genomic_DNA"/>
</dbReference>
<dbReference type="PROSITE" id="PS51318">
    <property type="entry name" value="TAT"/>
    <property type="match status" value="1"/>
</dbReference>
<reference evidence="8 9" key="1">
    <citation type="submission" date="2019-01" db="EMBL/GenBank/DDBJ databases">
        <title>Sinorhodobacter populi sp. nov. isolated from the symptomatic bark tissue of Populus euramericana canker.</title>
        <authorList>
            <person name="Xu G."/>
        </authorList>
    </citation>
    <scope>NUCLEOTIDE SEQUENCE [LARGE SCALE GENOMIC DNA]</scope>
    <source>
        <strain evidence="5 10">2D-5</strain>
        <strain evidence="7 9">D19-10-3-21</strain>
        <strain evidence="6 8">SK2B-1</strain>
    </source>
</reference>
<evidence type="ECO:0000256" key="2">
    <source>
        <dbReference type="ARBA" id="ARBA00022729"/>
    </source>
</evidence>
<dbReference type="GO" id="GO:0006865">
    <property type="term" value="P:amino acid transport"/>
    <property type="evidence" value="ECO:0007669"/>
    <property type="project" value="UniProtKB-KW"/>
</dbReference>
<dbReference type="Gene3D" id="3.40.50.2300">
    <property type="match status" value="2"/>
</dbReference>
<protein>
    <submittedName>
        <fullName evidence="7">ABC transporter substrate-binding protein</fullName>
    </submittedName>
</protein>
<evidence type="ECO:0000313" key="6">
    <source>
        <dbReference type="EMBL" id="RWR19886.1"/>
    </source>
</evidence>
<dbReference type="InterPro" id="IPR028081">
    <property type="entry name" value="Leu-bd"/>
</dbReference>
<sequence>MDLNTPATRAALLPRRSLLQGIAAGGALLTAPGLIGRAQAQAGDAIRLGAPFHRTGIGASYGRWYERTANAALKIVNEQGGINGLPVQMIVEDDGTDPKRGVEVIEKFATEHKVDAVFGHLFSHVVAACAPRAGELKMPYFLCSEGHALAAGQFNRYVFQPSITDVKSQISSMGPWIADNLGKKVALIYPDYAFGYDHRDNMTAAIQAQGGTITASIAIPPTETSFTRYLPRIPFDTEVIYHVMVGPAVLTFVKELGEHLGSRRPEIFGFIDSLEAVPLNQPQLAFLENTYFWEAQPRYAQPDQTEFDKFYRAAVGVDDSGATIGNPQDVATFSHMFSVWETLFAIKRAMEMADYRGPAQKIAMLEAMESIPGFDASNEFPQGDKIFNGKTHQSFGHQHISKFEGGRLNVVHSTTIEDTFYPDETDYTKMSF</sequence>
<accession>A0A443J0B3</accession>
<proteinExistence type="inferred from homology"/>
<evidence type="ECO:0000256" key="3">
    <source>
        <dbReference type="ARBA" id="ARBA00022970"/>
    </source>
</evidence>
<evidence type="ECO:0000313" key="8">
    <source>
        <dbReference type="Proteomes" id="UP000284476"/>
    </source>
</evidence>
<dbReference type="Proteomes" id="UP000285295">
    <property type="component" value="Unassembled WGS sequence"/>
</dbReference>
<dbReference type="EMBL" id="SAUW01000004">
    <property type="protein sequence ID" value="RWR13850.1"/>
    <property type="molecule type" value="Genomic_DNA"/>
</dbReference>
<evidence type="ECO:0000259" key="4">
    <source>
        <dbReference type="Pfam" id="PF13458"/>
    </source>
</evidence>
<feature type="domain" description="Leucine-binding protein" evidence="4">
    <location>
        <begin position="46"/>
        <end position="393"/>
    </location>
</feature>
<evidence type="ECO:0000313" key="7">
    <source>
        <dbReference type="EMBL" id="RWR28667.1"/>
    </source>
</evidence>
<dbReference type="EMBL" id="SAUZ01000014">
    <property type="protein sequence ID" value="RWR19886.1"/>
    <property type="molecule type" value="Genomic_DNA"/>
</dbReference>
<dbReference type="AlphaFoldDB" id="A0A443K7B3"/>
<keyword evidence="2" id="KW-0732">Signal</keyword>
<evidence type="ECO:0000313" key="5">
    <source>
        <dbReference type="EMBL" id="RWR13850.1"/>
    </source>
</evidence>
<name>A0A443K7B3_9RHOB</name>
<keyword evidence="3" id="KW-0813">Transport</keyword>
<dbReference type="Proteomes" id="UP000284476">
    <property type="component" value="Unassembled WGS sequence"/>
</dbReference>
<keyword evidence="10" id="KW-1185">Reference proteome</keyword>
<dbReference type="OrthoDB" id="9794229at2"/>
<dbReference type="PANTHER" id="PTHR30483:SF6">
    <property type="entry name" value="PERIPLASMIC BINDING PROTEIN OF ABC TRANSPORTER FOR NATURAL AMINO ACIDS"/>
    <property type="match status" value="1"/>
</dbReference>
<gene>
    <name evidence="6" type="ORF">D2T30_13060</name>
    <name evidence="7" type="ORF">D2T31_13280</name>
    <name evidence="5" type="ORF">D2T33_05505</name>
</gene>
<dbReference type="Proteomes" id="UP000285710">
    <property type="component" value="Unassembled WGS sequence"/>
</dbReference>
<comment type="similarity">
    <text evidence="1">Belongs to the leucine-binding protein family.</text>
</comment>
<dbReference type="InterPro" id="IPR051010">
    <property type="entry name" value="BCAA_transport"/>
</dbReference>
<dbReference type="InterPro" id="IPR028082">
    <property type="entry name" value="Peripla_BP_I"/>
</dbReference>
<evidence type="ECO:0000313" key="9">
    <source>
        <dbReference type="Proteomes" id="UP000285295"/>
    </source>
</evidence>
<evidence type="ECO:0000313" key="10">
    <source>
        <dbReference type="Proteomes" id="UP000285710"/>
    </source>
</evidence>
<dbReference type="Pfam" id="PF13458">
    <property type="entry name" value="Peripla_BP_6"/>
    <property type="match status" value="1"/>
</dbReference>
<keyword evidence="3" id="KW-0029">Amino-acid transport</keyword>
<accession>A0A443JH00</accession>
<dbReference type="SUPFAM" id="SSF53822">
    <property type="entry name" value="Periplasmic binding protein-like I"/>
    <property type="match status" value="1"/>
</dbReference>
<reference evidence="9 10" key="2">
    <citation type="submission" date="2019-01" db="EMBL/GenBank/DDBJ databases">
        <authorList>
            <person name="Li Y."/>
        </authorList>
    </citation>
    <scope>NUCLEOTIDE SEQUENCE [LARGE SCALE GENOMIC DNA]</scope>
    <source>
        <strain evidence="5 10">2D-5</strain>
        <strain evidence="7 9">D19-10-3-21</strain>
        <strain evidence="6">SK2B-1</strain>
    </source>
</reference>
<accession>A0A443K7B3</accession>
<comment type="caution">
    <text evidence="7">The sequence shown here is derived from an EMBL/GenBank/DDBJ whole genome shotgun (WGS) entry which is preliminary data.</text>
</comment>
<evidence type="ECO:0000256" key="1">
    <source>
        <dbReference type="ARBA" id="ARBA00010062"/>
    </source>
</evidence>
<dbReference type="InterPro" id="IPR006311">
    <property type="entry name" value="TAT_signal"/>
</dbReference>
<organism evidence="7 9">
    <name type="scientific">Paenirhodobacter populi</name>
    <dbReference type="NCBI Taxonomy" id="2306993"/>
    <lineage>
        <taxon>Bacteria</taxon>
        <taxon>Pseudomonadati</taxon>
        <taxon>Pseudomonadota</taxon>
        <taxon>Alphaproteobacteria</taxon>
        <taxon>Rhodobacterales</taxon>
        <taxon>Rhodobacter group</taxon>
        <taxon>Paenirhodobacter</taxon>
    </lineage>
</organism>